<evidence type="ECO:0000256" key="9">
    <source>
        <dbReference type="SAM" id="MobiDB-lite"/>
    </source>
</evidence>
<feature type="region of interest" description="Disordered" evidence="9">
    <location>
        <begin position="304"/>
        <end position="335"/>
    </location>
</feature>
<organism evidence="10 11">
    <name type="scientific">Coptotermes formosanus</name>
    <name type="common">Formosan subterranean termite</name>
    <dbReference type="NCBI Taxonomy" id="36987"/>
    <lineage>
        <taxon>Eukaryota</taxon>
        <taxon>Metazoa</taxon>
        <taxon>Ecdysozoa</taxon>
        <taxon>Arthropoda</taxon>
        <taxon>Hexapoda</taxon>
        <taxon>Insecta</taxon>
        <taxon>Pterygota</taxon>
        <taxon>Neoptera</taxon>
        <taxon>Polyneoptera</taxon>
        <taxon>Dictyoptera</taxon>
        <taxon>Blattodea</taxon>
        <taxon>Blattoidea</taxon>
        <taxon>Termitoidae</taxon>
        <taxon>Rhinotermitidae</taxon>
        <taxon>Coptotermes</taxon>
    </lineage>
</organism>
<evidence type="ECO:0000256" key="1">
    <source>
        <dbReference type="ARBA" id="ARBA00004123"/>
    </source>
</evidence>
<dbReference type="OrthoDB" id="21550at2759"/>
<dbReference type="InterPro" id="IPR040309">
    <property type="entry name" value="Naf1"/>
</dbReference>
<evidence type="ECO:0000256" key="8">
    <source>
        <dbReference type="ARBA" id="ARBA00023242"/>
    </source>
</evidence>
<comment type="caution">
    <text evidence="10">The sequence shown here is derived from an EMBL/GenBank/DDBJ whole genome shotgun (WGS) entry which is preliminary data.</text>
</comment>
<dbReference type="AlphaFoldDB" id="A0A6L2Q6L8"/>
<accession>A0A6L2Q6L8</accession>
<evidence type="ECO:0000256" key="6">
    <source>
        <dbReference type="ARBA" id="ARBA00022553"/>
    </source>
</evidence>
<dbReference type="InParanoid" id="A0A6L2Q6L8"/>
<dbReference type="GO" id="GO:0000493">
    <property type="term" value="P:box H/ACA snoRNP assembly"/>
    <property type="evidence" value="ECO:0007669"/>
    <property type="project" value="InterPro"/>
</dbReference>
<feature type="region of interest" description="Disordered" evidence="9">
    <location>
        <begin position="625"/>
        <end position="653"/>
    </location>
</feature>
<keyword evidence="5" id="KW-0698">rRNA processing</keyword>
<keyword evidence="8" id="KW-0539">Nucleus</keyword>
<evidence type="ECO:0000313" key="11">
    <source>
        <dbReference type="Proteomes" id="UP000502823"/>
    </source>
</evidence>
<dbReference type="SUPFAM" id="SSF50447">
    <property type="entry name" value="Translation proteins"/>
    <property type="match status" value="1"/>
</dbReference>
<keyword evidence="11" id="KW-1185">Reference proteome</keyword>
<keyword evidence="4" id="KW-0690">Ribosome biogenesis</keyword>
<dbReference type="InterPro" id="IPR007504">
    <property type="entry name" value="H/ACA_rnp_Gar1/Naf1"/>
</dbReference>
<comment type="similarity">
    <text evidence="2">Belongs to the NAF1 family.</text>
</comment>
<gene>
    <name evidence="10" type="ORF">Cfor_04503</name>
</gene>
<evidence type="ECO:0000256" key="7">
    <source>
        <dbReference type="ARBA" id="ARBA00022884"/>
    </source>
</evidence>
<dbReference type="Gene3D" id="2.40.10.230">
    <property type="entry name" value="Probable tRNA pseudouridine synthase domain"/>
    <property type="match status" value="1"/>
</dbReference>
<dbReference type="GO" id="GO:0003723">
    <property type="term" value="F:RNA binding"/>
    <property type="evidence" value="ECO:0007669"/>
    <property type="project" value="UniProtKB-KW"/>
</dbReference>
<proteinExistence type="inferred from homology"/>
<dbReference type="Proteomes" id="UP000502823">
    <property type="component" value="Unassembled WGS sequence"/>
</dbReference>
<dbReference type="GO" id="GO:0005732">
    <property type="term" value="C:sno(s)RNA-containing ribonucleoprotein complex"/>
    <property type="evidence" value="ECO:0007669"/>
    <property type="project" value="InterPro"/>
</dbReference>
<dbReference type="PANTHER" id="PTHR31633:SF1">
    <property type="entry name" value="H_ACA RIBONUCLEOPROTEIN COMPLEX NON-CORE SUBUNIT NAF1"/>
    <property type="match status" value="1"/>
</dbReference>
<evidence type="ECO:0000256" key="5">
    <source>
        <dbReference type="ARBA" id="ARBA00022552"/>
    </source>
</evidence>
<dbReference type="Pfam" id="PF04410">
    <property type="entry name" value="Gar1"/>
    <property type="match status" value="1"/>
</dbReference>
<dbReference type="PANTHER" id="PTHR31633">
    <property type="entry name" value="H/ACA RIBONUCLEOPROTEIN COMPLEX NON-CORE SUBUNIT NAF1"/>
    <property type="match status" value="1"/>
</dbReference>
<keyword evidence="7" id="KW-0694">RNA-binding</keyword>
<evidence type="ECO:0000313" key="10">
    <source>
        <dbReference type="EMBL" id="GFG40581.1"/>
    </source>
</evidence>
<name>A0A6L2Q6L8_COPFO</name>
<dbReference type="GO" id="GO:0043489">
    <property type="term" value="P:RNA stabilization"/>
    <property type="evidence" value="ECO:0007669"/>
    <property type="project" value="UniProtKB-ARBA"/>
</dbReference>
<evidence type="ECO:0000256" key="4">
    <source>
        <dbReference type="ARBA" id="ARBA00022517"/>
    </source>
</evidence>
<reference evidence="11" key="1">
    <citation type="submission" date="2020-01" db="EMBL/GenBank/DDBJ databases">
        <title>Draft genome sequence of the Termite Coptotermes fromosanus.</title>
        <authorList>
            <person name="Itakura S."/>
            <person name="Yosikawa Y."/>
            <person name="Umezawa K."/>
        </authorList>
    </citation>
    <scope>NUCLEOTIDE SEQUENCE [LARGE SCALE GENOMIC DNA]</scope>
</reference>
<dbReference type="InterPro" id="IPR009000">
    <property type="entry name" value="Transl_B-barrel_sf"/>
</dbReference>
<evidence type="ECO:0000256" key="3">
    <source>
        <dbReference type="ARBA" id="ARBA00021438"/>
    </source>
</evidence>
<sequence>MKTPKDVEEDPYDFKLGREGDIQMEYSSDQLCSSNTGAMSEAKVTVPDLSKCSSDDRSSSALNQSINVEMDQQLPIHEDVSFVSGQHRLETGCPQNIVNVPDENIKRNLKENVCAKLQIAEPQPLNNASNLTVACTSSENVEVNHHNQLVEGSILKKIQNSESSVAPSSSTSVSNIVSNTVNTENTASGFALNSENTENMASGFVLNNENIQQPMQTSCSEDSNSTLNLPNDTSHLLTSTADVSQKNNQERINNSLQLICDYGSDSDIDDVIEIHTKPEDIIIGPSENEKVFLNDYRTAKVLFSEDSDGDSDSTDEKNVTNNTPKPKKKDPMRTRGEILIEDLPPIEDLHISVPAEECVELGKISSIVDQLVVVQAFKNTPPLDLDSILFLDHGRETLGQIFDVFGPVTEPLYCVRFNSADHIKEKGIEKDMAVYCAPKTKHTTYVFVPDLLRMKGSDASWEDNNEPPPKCLDYSDDEEERRARRSLQSEERKVTDEGPEQPKKKKTRSTSFERRMNERNLRMTALHANKSATVAVRHANNNNSNSNSNNNSFQGFENSAWWAAPIQPRPRFQHCLNRPPRPPCTPSPPRLIQPAAFTVPPPTFFPPLQPPPFLSYNHVFPPSVPPFDPNRPPPSFGFPPPMPPQMPFHRPPP</sequence>
<dbReference type="GO" id="GO:0005634">
    <property type="term" value="C:nucleus"/>
    <property type="evidence" value="ECO:0007669"/>
    <property type="project" value="UniProtKB-SubCell"/>
</dbReference>
<comment type="subcellular location">
    <subcellularLocation>
        <location evidence="1">Nucleus</location>
    </subcellularLocation>
</comment>
<protein>
    <recommendedName>
        <fullName evidence="3">H/ACA ribonucleoprotein complex non-core subunit NAF1</fullName>
    </recommendedName>
</protein>
<dbReference type="GO" id="GO:0006364">
    <property type="term" value="P:rRNA processing"/>
    <property type="evidence" value="ECO:0007669"/>
    <property type="project" value="UniProtKB-KW"/>
</dbReference>
<dbReference type="GO" id="GO:0001522">
    <property type="term" value="P:pseudouridine synthesis"/>
    <property type="evidence" value="ECO:0007669"/>
    <property type="project" value="InterPro"/>
</dbReference>
<dbReference type="EMBL" id="BLKM01002298">
    <property type="protein sequence ID" value="GFG40581.1"/>
    <property type="molecule type" value="Genomic_DNA"/>
</dbReference>
<dbReference type="FunFam" id="2.40.10.230:FF:000002">
    <property type="entry name" value="H/ACA ribonucleoprotein complex non-core subunit NAF1"/>
    <property type="match status" value="1"/>
</dbReference>
<keyword evidence="6" id="KW-0597">Phosphoprotein</keyword>
<dbReference type="InterPro" id="IPR038664">
    <property type="entry name" value="Gar1/Naf1_Cbf5-bd_sf"/>
</dbReference>
<evidence type="ECO:0000256" key="2">
    <source>
        <dbReference type="ARBA" id="ARBA00009801"/>
    </source>
</evidence>
<feature type="compositionally biased region" description="Basic and acidic residues" evidence="9">
    <location>
        <begin position="487"/>
        <end position="502"/>
    </location>
</feature>
<feature type="region of interest" description="Disordered" evidence="9">
    <location>
        <begin position="458"/>
        <end position="516"/>
    </location>
</feature>